<comment type="similarity">
    <text evidence="1 5">Belongs to the peptidase S8 family.</text>
</comment>
<evidence type="ECO:0000256" key="2">
    <source>
        <dbReference type="ARBA" id="ARBA00022670"/>
    </source>
</evidence>
<dbReference type="InterPro" id="IPR036852">
    <property type="entry name" value="Peptidase_S8/S53_dom_sf"/>
</dbReference>
<feature type="active site" description="Charge relay system" evidence="5">
    <location>
        <position position="688"/>
    </location>
</feature>
<keyword evidence="3 5" id="KW-0378">Hydrolase</keyword>
<keyword evidence="4 5" id="KW-0720">Serine protease</keyword>
<evidence type="ECO:0000256" key="3">
    <source>
        <dbReference type="ARBA" id="ARBA00022801"/>
    </source>
</evidence>
<dbReference type="InterPro" id="IPR050131">
    <property type="entry name" value="Peptidase_S8_subtilisin-like"/>
</dbReference>
<feature type="active site" description="Charge relay system" evidence="5">
    <location>
        <position position="524"/>
    </location>
</feature>
<feature type="domain" description="Peptidase S8/S53" evidence="6">
    <location>
        <begin position="471"/>
        <end position="701"/>
    </location>
</feature>
<comment type="caution">
    <text evidence="7">The sequence shown here is derived from an EMBL/GenBank/DDBJ whole genome shotgun (WGS) entry which is preliminary data.</text>
</comment>
<name>A0A395MUB8_9HYPO</name>
<gene>
    <name evidence="7" type="ORF">FIE12Z_5027</name>
</gene>
<dbReference type="PANTHER" id="PTHR43806">
    <property type="entry name" value="PEPTIDASE S8"/>
    <property type="match status" value="1"/>
</dbReference>
<accession>A0A395MUB8</accession>
<evidence type="ECO:0000256" key="5">
    <source>
        <dbReference type="PROSITE-ProRule" id="PRU01240"/>
    </source>
</evidence>
<dbReference type="PROSITE" id="PS51892">
    <property type="entry name" value="SUBTILASE"/>
    <property type="match status" value="1"/>
</dbReference>
<evidence type="ECO:0000313" key="8">
    <source>
        <dbReference type="Proteomes" id="UP000265631"/>
    </source>
</evidence>
<proteinExistence type="inferred from homology"/>
<dbReference type="Pfam" id="PF00082">
    <property type="entry name" value="Peptidase_S8"/>
    <property type="match status" value="1"/>
</dbReference>
<dbReference type="PANTHER" id="PTHR43806:SF11">
    <property type="entry name" value="CEREVISIN-RELATED"/>
    <property type="match status" value="1"/>
</dbReference>
<dbReference type="STRING" id="2594813.A0A395MUB8"/>
<dbReference type="CDD" id="cd00306">
    <property type="entry name" value="Peptidases_S8_S53"/>
    <property type="match status" value="1"/>
</dbReference>
<dbReference type="PRINTS" id="PR00723">
    <property type="entry name" value="SUBTILISIN"/>
</dbReference>
<keyword evidence="2 5" id="KW-0645">Protease</keyword>
<feature type="active site" description="Charge relay system" evidence="5">
    <location>
        <position position="478"/>
    </location>
</feature>
<dbReference type="SUPFAM" id="SSF52743">
    <property type="entry name" value="Subtilisin-like"/>
    <property type="match status" value="1"/>
</dbReference>
<evidence type="ECO:0000256" key="4">
    <source>
        <dbReference type="ARBA" id="ARBA00022825"/>
    </source>
</evidence>
<protein>
    <submittedName>
        <fullName evidence="7">Subtilisin-like protease</fullName>
    </submittedName>
</protein>
<dbReference type="GO" id="GO:0004252">
    <property type="term" value="F:serine-type endopeptidase activity"/>
    <property type="evidence" value="ECO:0007669"/>
    <property type="project" value="UniProtKB-UniRule"/>
</dbReference>
<dbReference type="InterPro" id="IPR015500">
    <property type="entry name" value="Peptidase_S8_subtilisin-rel"/>
</dbReference>
<dbReference type="InterPro" id="IPR023828">
    <property type="entry name" value="Peptidase_S8_Ser-AS"/>
</dbReference>
<organism evidence="7 8">
    <name type="scientific">Fusarium flagelliforme</name>
    <dbReference type="NCBI Taxonomy" id="2675880"/>
    <lineage>
        <taxon>Eukaryota</taxon>
        <taxon>Fungi</taxon>
        <taxon>Dikarya</taxon>
        <taxon>Ascomycota</taxon>
        <taxon>Pezizomycotina</taxon>
        <taxon>Sordariomycetes</taxon>
        <taxon>Hypocreomycetidae</taxon>
        <taxon>Hypocreales</taxon>
        <taxon>Nectriaceae</taxon>
        <taxon>Fusarium</taxon>
        <taxon>Fusarium incarnatum-equiseti species complex</taxon>
    </lineage>
</organism>
<sequence>MPLGALWKLGATAPNCETEDVCELLRTILPIFDVIVERARHGLSDGSEVEIFYLDFNVRVIGLLAVLVKWDPAGTVQRLPAEELKLKTNLMRVLDELENVFVSQKGQDAEPAYKRLGFDRRQTETYPKLRALKRVLPHDDEVDEQFFSDVNCIIRVYRKSPEKRTRMLNNLQQALDFLYSTQPFAFEADPTCPIRFSDYPLKHVRKLATTLFDVVQKNWSCQCRSTSLVSRNTRLNLTQYQRFETFHHSEQVFINRDTRFRVLFPTTSSAADWQDTEITVTERNRVADQHEKPKYGLCGIIHGPLMPRDLNQPHRFPDILSLGVLLLEIARGAVMDVEESQDRCVVALEYMDKWVTVCRRDSSKMIPDGLYRAISACVDPKESRTNYIFERVVYPLEDALSTTYEVQPNALHSSISQGDEANCNGSFDHQDEDQLVKIQAATEWVEHWERVNNLFQTCHDLCGREDRTASRVKVAVLDTGLQLPKILQETYEEEGRINVQQSATFISPTGSEAIHEWNVDQDGHGSRVGGIILRFAPTVDLHVAKVFQTRDDLADPNIATQVHGRIAQAIFCATNDWNVDMIIMSFGFDRPIRLIREAIDEASRAVKPPLFFAATRNDGAHKPMAWPARDMAVIGVSSTAGDGSVSTFNPSDSQTNTVLYAFGEGVPVKVAHPNTSVGFSTKYVSGTSYATPVASALVGNLLGCIRMMVQTSSSEDQENYILIPKDLQRMGDLLTVLRRHMQQKSVSGVESLLPWHFLNDKGLENNRILKDVAATLRDG</sequence>
<evidence type="ECO:0000259" key="6">
    <source>
        <dbReference type="Pfam" id="PF00082"/>
    </source>
</evidence>
<evidence type="ECO:0000313" key="7">
    <source>
        <dbReference type="EMBL" id="RFN50789.1"/>
    </source>
</evidence>
<reference evidence="7 8" key="1">
    <citation type="journal article" date="2018" name="PLoS Pathog.">
        <title>Evolution of structural diversity of trichothecenes, a family of toxins produced by plant pathogenic and entomopathogenic fungi.</title>
        <authorList>
            <person name="Proctor R.H."/>
            <person name="McCormick S.P."/>
            <person name="Kim H.S."/>
            <person name="Cardoza R.E."/>
            <person name="Stanley A.M."/>
            <person name="Lindo L."/>
            <person name="Kelly A."/>
            <person name="Brown D.W."/>
            <person name="Lee T."/>
            <person name="Vaughan M.M."/>
            <person name="Alexander N.J."/>
            <person name="Busman M."/>
            <person name="Gutierrez S."/>
        </authorList>
    </citation>
    <scope>NUCLEOTIDE SEQUENCE [LARGE SCALE GENOMIC DNA]</scope>
    <source>
        <strain evidence="7 8">NRRL 13405</strain>
    </source>
</reference>
<keyword evidence="8" id="KW-1185">Reference proteome</keyword>
<dbReference type="Proteomes" id="UP000265631">
    <property type="component" value="Unassembled WGS sequence"/>
</dbReference>
<dbReference type="GO" id="GO:0006508">
    <property type="term" value="P:proteolysis"/>
    <property type="evidence" value="ECO:0007669"/>
    <property type="project" value="UniProtKB-KW"/>
</dbReference>
<dbReference type="Gene3D" id="3.40.50.200">
    <property type="entry name" value="Peptidase S8/S53 domain"/>
    <property type="match status" value="1"/>
</dbReference>
<dbReference type="InterPro" id="IPR000209">
    <property type="entry name" value="Peptidase_S8/S53_dom"/>
</dbReference>
<dbReference type="AlphaFoldDB" id="A0A395MUB8"/>
<evidence type="ECO:0000256" key="1">
    <source>
        <dbReference type="ARBA" id="ARBA00011073"/>
    </source>
</evidence>
<dbReference type="EMBL" id="PXXK01000128">
    <property type="protein sequence ID" value="RFN50789.1"/>
    <property type="molecule type" value="Genomic_DNA"/>
</dbReference>
<dbReference type="PROSITE" id="PS00138">
    <property type="entry name" value="SUBTILASE_SER"/>
    <property type="match status" value="1"/>
</dbReference>